<evidence type="ECO:0000256" key="1">
    <source>
        <dbReference type="ARBA" id="ARBA00001946"/>
    </source>
</evidence>
<keyword evidence="8 10" id="KW-0717">Septation</keyword>
<dbReference type="HAMAP" id="MF_00321">
    <property type="entry name" value="GTPase_EngB"/>
    <property type="match status" value="1"/>
</dbReference>
<dbReference type="PROSITE" id="PS51706">
    <property type="entry name" value="G_ENGB"/>
    <property type="match status" value="1"/>
</dbReference>
<dbReference type="PANTHER" id="PTHR11649">
    <property type="entry name" value="MSS1/TRME-RELATED GTP-BINDING PROTEIN"/>
    <property type="match status" value="1"/>
</dbReference>
<dbReference type="NCBIfam" id="TIGR03598">
    <property type="entry name" value="GTPase_YsxC"/>
    <property type="match status" value="1"/>
</dbReference>
<dbReference type="InterPro" id="IPR006073">
    <property type="entry name" value="GTP-bd"/>
</dbReference>
<keyword evidence="13" id="KW-1185">Reference proteome</keyword>
<dbReference type="Proteomes" id="UP000603234">
    <property type="component" value="Unassembled WGS sequence"/>
</dbReference>
<gene>
    <name evidence="10" type="primary">engB</name>
    <name evidence="12" type="ORF">GH808_09715</name>
</gene>
<dbReference type="RefSeq" id="WP_186842590.1">
    <property type="nucleotide sequence ID" value="NZ_WJBC01000013.1"/>
</dbReference>
<evidence type="ECO:0000256" key="3">
    <source>
        <dbReference type="ARBA" id="ARBA00022618"/>
    </source>
</evidence>
<proteinExistence type="inferred from homology"/>
<sequence>MKVNKAEIIISAVAEAQYPGDNLPEIVLLGRSNVGKSSFVNTLIERRNLARTSSQPGKTQTMNFYQINDLFRFVDMPGYGYAKASKTEREKWGKMIEKYLRQRENAAMIFQLIDSRHEPSEDDVLMYEWLTYYNLNPVIIGTKADKISRTNQKKSTNQIAKALSLKSPREVILFSAETKLGKDEVWQRIESVLK</sequence>
<feature type="domain" description="EngB-type G" evidence="11">
    <location>
        <begin position="22"/>
        <end position="194"/>
    </location>
</feature>
<dbReference type="InterPro" id="IPR019987">
    <property type="entry name" value="GTP-bd_ribosome_bio_YsxC"/>
</dbReference>
<keyword evidence="7 10" id="KW-0342">GTP-binding</keyword>
<dbReference type="PANTHER" id="PTHR11649:SF13">
    <property type="entry name" value="ENGB-TYPE G DOMAIN-CONTAINING PROTEIN"/>
    <property type="match status" value="1"/>
</dbReference>
<keyword evidence="4" id="KW-0479">Metal-binding</keyword>
<name>A0ABR6WWT4_9FIRM</name>
<keyword evidence="9 10" id="KW-0131">Cell cycle</keyword>
<dbReference type="CDD" id="cd01876">
    <property type="entry name" value="YihA_EngB"/>
    <property type="match status" value="1"/>
</dbReference>
<evidence type="ECO:0000313" key="13">
    <source>
        <dbReference type="Proteomes" id="UP000603234"/>
    </source>
</evidence>
<evidence type="ECO:0000256" key="9">
    <source>
        <dbReference type="ARBA" id="ARBA00023306"/>
    </source>
</evidence>
<dbReference type="Pfam" id="PF01926">
    <property type="entry name" value="MMR_HSR1"/>
    <property type="match status" value="1"/>
</dbReference>
<comment type="similarity">
    <text evidence="2 10">Belongs to the TRAFAC class TrmE-Era-EngA-EngB-Septin-like GTPase superfamily. EngB GTPase family.</text>
</comment>
<evidence type="ECO:0000256" key="6">
    <source>
        <dbReference type="ARBA" id="ARBA00022842"/>
    </source>
</evidence>
<dbReference type="InterPro" id="IPR030393">
    <property type="entry name" value="G_ENGB_dom"/>
</dbReference>
<dbReference type="SUPFAM" id="SSF52540">
    <property type="entry name" value="P-loop containing nucleoside triphosphate hydrolases"/>
    <property type="match status" value="1"/>
</dbReference>
<dbReference type="InterPro" id="IPR027417">
    <property type="entry name" value="P-loop_NTPase"/>
</dbReference>
<comment type="cofactor">
    <cofactor evidence="1">
        <name>Mg(2+)</name>
        <dbReference type="ChEBI" id="CHEBI:18420"/>
    </cofactor>
</comment>
<evidence type="ECO:0000256" key="4">
    <source>
        <dbReference type="ARBA" id="ARBA00022723"/>
    </source>
</evidence>
<dbReference type="EMBL" id="WJBC01000013">
    <property type="protein sequence ID" value="MBC3804706.1"/>
    <property type="molecule type" value="Genomic_DNA"/>
</dbReference>
<evidence type="ECO:0000256" key="5">
    <source>
        <dbReference type="ARBA" id="ARBA00022741"/>
    </source>
</evidence>
<evidence type="ECO:0000256" key="2">
    <source>
        <dbReference type="ARBA" id="ARBA00009638"/>
    </source>
</evidence>
<evidence type="ECO:0000256" key="8">
    <source>
        <dbReference type="ARBA" id="ARBA00023210"/>
    </source>
</evidence>
<reference evidence="12 13" key="1">
    <citation type="journal article" date="2020" name="mSystems">
        <title>Defining Genomic and Predicted Metabolic Features of the Acetobacterium Genus.</title>
        <authorList>
            <person name="Ross D.E."/>
            <person name="Marshall C.W."/>
            <person name="Gulliver D."/>
            <person name="May H.D."/>
            <person name="Norman R.S."/>
        </authorList>
    </citation>
    <scope>NUCLEOTIDE SEQUENCE [LARGE SCALE GENOMIC DNA]</scope>
    <source>
        <strain evidence="12 13">DSM 8238</strain>
    </source>
</reference>
<comment type="caution">
    <text evidence="12">The sequence shown here is derived from an EMBL/GenBank/DDBJ whole genome shotgun (WGS) entry which is preliminary data.</text>
</comment>
<keyword evidence="3 10" id="KW-0132">Cell division</keyword>
<keyword evidence="5 10" id="KW-0547">Nucleotide-binding</keyword>
<evidence type="ECO:0000313" key="12">
    <source>
        <dbReference type="EMBL" id="MBC3804706.1"/>
    </source>
</evidence>
<evidence type="ECO:0000256" key="7">
    <source>
        <dbReference type="ARBA" id="ARBA00023134"/>
    </source>
</evidence>
<evidence type="ECO:0000256" key="10">
    <source>
        <dbReference type="HAMAP-Rule" id="MF_00321"/>
    </source>
</evidence>
<dbReference type="Gene3D" id="3.40.50.300">
    <property type="entry name" value="P-loop containing nucleotide triphosphate hydrolases"/>
    <property type="match status" value="1"/>
</dbReference>
<keyword evidence="6" id="KW-0460">Magnesium</keyword>
<protein>
    <recommendedName>
        <fullName evidence="10">Probable GTP-binding protein EngB</fullName>
    </recommendedName>
</protein>
<accession>A0ABR6WWT4</accession>
<evidence type="ECO:0000259" key="11">
    <source>
        <dbReference type="PROSITE" id="PS51706"/>
    </source>
</evidence>
<comment type="function">
    <text evidence="10">Necessary for normal cell division and for the maintenance of normal septation.</text>
</comment>
<organism evidence="12 13">
    <name type="scientific">Acetobacterium fimetarium</name>
    <dbReference type="NCBI Taxonomy" id="52691"/>
    <lineage>
        <taxon>Bacteria</taxon>
        <taxon>Bacillati</taxon>
        <taxon>Bacillota</taxon>
        <taxon>Clostridia</taxon>
        <taxon>Eubacteriales</taxon>
        <taxon>Eubacteriaceae</taxon>
        <taxon>Acetobacterium</taxon>
    </lineage>
</organism>